<dbReference type="AlphaFoldDB" id="A0A976MDJ1"/>
<organism evidence="3 4">
    <name type="scientific">Theileria orientalis</name>
    <dbReference type="NCBI Taxonomy" id="68886"/>
    <lineage>
        <taxon>Eukaryota</taxon>
        <taxon>Sar</taxon>
        <taxon>Alveolata</taxon>
        <taxon>Apicomplexa</taxon>
        <taxon>Aconoidasida</taxon>
        <taxon>Piroplasmida</taxon>
        <taxon>Theileriidae</taxon>
        <taxon>Theileria</taxon>
    </lineage>
</organism>
<feature type="compositionally biased region" description="Low complexity" evidence="1">
    <location>
        <begin position="78"/>
        <end position="93"/>
    </location>
</feature>
<feature type="transmembrane region" description="Helical" evidence="2">
    <location>
        <begin position="174"/>
        <end position="196"/>
    </location>
</feature>
<feature type="transmembrane region" description="Helical" evidence="2">
    <location>
        <begin position="208"/>
        <end position="232"/>
    </location>
</feature>
<feature type="region of interest" description="Disordered" evidence="1">
    <location>
        <begin position="1"/>
        <end position="107"/>
    </location>
</feature>
<name>A0A976MDJ1_THEOR</name>
<sequence>MTSEKLVKKVQVQANQEPEEFSETSSSEDSFLDGSERSSLKSSIEGEMEGQKGGSFHGSLDGSGKSSVDVSARPSEGSKSPSVSMSQGSSVEVTNVSKESSKIGSERSSVEALESSIVKESAEDPELGNVGLTRSSYQDVYGNSPLKSAEGSKDKIFVNPFGANMESGERMLRVFLVVGVFPLPVLGWIIGLFGSLSIKRKKRIHKILTSILFLFTLIAVVTGMVILGYFLVKNSKDVTTTTTTTEEKKTPVLTPEEVKKELKNITDGAEQALEIALPPQTPGKYNPVPKVKLPKPIYKFGKPKNEYIPPDNLQEPVPLAKTTGDLKYDFFEYKHPSSRKEMVILLRGLSSEWKQHFMFRFSDYVDHSIKVFNITENTKKLDVAKILTALTTEIAYKTNLGLVVEMTAEEIKAFEAVHASMKINRLLVITPSAKCDKEELESLSGNSQVEFIGMLDKEITCSAGHRTPLMIIKNGILRLTEKDSKLNDLTTYIVKEGVKCGVEKMTSEKAKAYLDKVYNAFRKFVSMTSEEEKDLAALEAMCLKISSKI</sequence>
<keyword evidence="2" id="KW-0472">Membrane</keyword>
<reference evidence="3" key="1">
    <citation type="submission" date="2022-07" db="EMBL/GenBank/DDBJ databases">
        <title>Evaluation of T. orientalis genome assembly methods using nanopore sequencing and analysis of variation between genomes.</title>
        <authorList>
            <person name="Yam J."/>
            <person name="Micallef M.L."/>
            <person name="Liu M."/>
            <person name="Djordjevic S.P."/>
            <person name="Bogema D.R."/>
            <person name="Jenkins C."/>
        </authorList>
    </citation>
    <scope>NUCLEOTIDE SEQUENCE</scope>
    <source>
        <strain evidence="3">Goon Nure</strain>
    </source>
</reference>
<proteinExistence type="predicted"/>
<keyword evidence="2" id="KW-1133">Transmembrane helix</keyword>
<keyword evidence="2" id="KW-0812">Transmembrane</keyword>
<accession>A0A976MDJ1</accession>
<evidence type="ECO:0000256" key="2">
    <source>
        <dbReference type="SAM" id="Phobius"/>
    </source>
</evidence>
<dbReference type="EMBL" id="CP056072">
    <property type="protein sequence ID" value="UKK02675.2"/>
    <property type="molecule type" value="Genomic_DNA"/>
</dbReference>
<dbReference type="Proteomes" id="UP000244811">
    <property type="component" value="Chromosome 4"/>
</dbReference>
<evidence type="ECO:0000313" key="3">
    <source>
        <dbReference type="EMBL" id="UKK02675.2"/>
    </source>
</evidence>
<protein>
    <submittedName>
        <fullName evidence="3">Uncharacterized protein</fullName>
    </submittedName>
</protein>
<evidence type="ECO:0000256" key="1">
    <source>
        <dbReference type="SAM" id="MobiDB-lite"/>
    </source>
</evidence>
<gene>
    <name evidence="3" type="ORF">MACK_002770</name>
</gene>
<evidence type="ECO:0000313" key="4">
    <source>
        <dbReference type="Proteomes" id="UP000244811"/>
    </source>
</evidence>